<dbReference type="GO" id="GO:0004222">
    <property type="term" value="F:metalloendopeptidase activity"/>
    <property type="evidence" value="ECO:0007669"/>
    <property type="project" value="InterPro"/>
</dbReference>
<sequence>MVTFTSPQLSPASAHLFSLALSTIYVGSIYISSKSRLVFNTPTPTPTPSPPTRSPTPSFSSYTEPNVANGSSPPSLNPDDIARANRRASPFNGSNSSSSSTASSGPRGKLKDERWRDDPEVIKARLTAVSIASLVCCTSVYIVLYTITPTPAPTLWDLAARLGFILPRNVLVSFTISSLTATAWDVLKLHLITPVLFFGPLYATWLAGVMPGQRYWSWEFHVRRGLWTWQGIRNVIVAPPTEEIVFRGCILSILHLAGASKYQLIFLSPLSFGLAHVHHAWDTFNRYGRTSQAAMRALLVTFFQLTYTTLFGCYTAFLFLRTSSIYPAISAHMFCNFMGFPRIGYEMQMFPRRKTSIAIAYALGVLGFYYVLFNWTWTPDSFYWANFIEERTMDLY</sequence>
<keyword evidence="7 12" id="KW-1133">Transmembrane helix</keyword>
<evidence type="ECO:0000256" key="2">
    <source>
        <dbReference type="ARBA" id="ARBA00006897"/>
    </source>
</evidence>
<dbReference type="EMBL" id="MU151249">
    <property type="protein sequence ID" value="KAF9446382.1"/>
    <property type="molecule type" value="Genomic_DNA"/>
</dbReference>
<dbReference type="InterPro" id="IPR003675">
    <property type="entry name" value="Rce1/LyrA-like_dom"/>
</dbReference>
<protein>
    <recommendedName>
        <fullName evidence="10">intramembrane prenyl-peptidase Rce1</fullName>
        <ecNumber evidence="10">3.4.26.1</ecNumber>
    </recommendedName>
</protein>
<feature type="compositionally biased region" description="Pro residues" evidence="11">
    <location>
        <begin position="43"/>
        <end position="54"/>
    </location>
</feature>
<evidence type="ECO:0000256" key="4">
    <source>
        <dbReference type="ARBA" id="ARBA00022692"/>
    </source>
</evidence>
<evidence type="ECO:0000256" key="7">
    <source>
        <dbReference type="ARBA" id="ARBA00022989"/>
    </source>
</evidence>
<dbReference type="OrthoDB" id="271604at2759"/>
<reference evidence="14" key="1">
    <citation type="submission" date="2020-11" db="EMBL/GenBank/DDBJ databases">
        <authorList>
            <consortium name="DOE Joint Genome Institute"/>
            <person name="Ahrendt S."/>
            <person name="Riley R."/>
            <person name="Andreopoulos W."/>
            <person name="Labutti K."/>
            <person name="Pangilinan J."/>
            <person name="Ruiz-Duenas F.J."/>
            <person name="Barrasa J.M."/>
            <person name="Sanchez-Garcia M."/>
            <person name="Camarero S."/>
            <person name="Miyauchi S."/>
            <person name="Serrano A."/>
            <person name="Linde D."/>
            <person name="Babiker R."/>
            <person name="Drula E."/>
            <person name="Ayuso-Fernandez I."/>
            <person name="Pacheco R."/>
            <person name="Padilla G."/>
            <person name="Ferreira P."/>
            <person name="Barriuso J."/>
            <person name="Kellner H."/>
            <person name="Castanera R."/>
            <person name="Alfaro M."/>
            <person name="Ramirez L."/>
            <person name="Pisabarro A.G."/>
            <person name="Kuo A."/>
            <person name="Tritt A."/>
            <person name="Lipzen A."/>
            <person name="He G."/>
            <person name="Yan M."/>
            <person name="Ng V."/>
            <person name="Cullen D."/>
            <person name="Martin F."/>
            <person name="Rosso M.-N."/>
            <person name="Henrissat B."/>
            <person name="Hibbett D."/>
            <person name="Martinez A.T."/>
            <person name="Grigoriev I.V."/>
        </authorList>
    </citation>
    <scope>NUCLEOTIDE SEQUENCE</scope>
    <source>
        <strain evidence="14">MF-IS2</strain>
    </source>
</reference>
<feature type="transmembrane region" description="Helical" evidence="12">
    <location>
        <begin position="12"/>
        <end position="31"/>
    </location>
</feature>
<feature type="transmembrane region" description="Helical" evidence="12">
    <location>
        <begin position="293"/>
        <end position="319"/>
    </location>
</feature>
<feature type="transmembrane region" description="Helical" evidence="12">
    <location>
        <begin position="191"/>
        <end position="210"/>
    </location>
</feature>
<evidence type="ECO:0000256" key="1">
    <source>
        <dbReference type="ARBA" id="ARBA00004477"/>
    </source>
</evidence>
<evidence type="ECO:0000313" key="14">
    <source>
        <dbReference type="EMBL" id="KAF9446382.1"/>
    </source>
</evidence>
<dbReference type="PANTHER" id="PTHR13046">
    <property type="entry name" value="PROTEASE U48 CAAX PRENYL PROTEASE RCE1"/>
    <property type="match status" value="1"/>
</dbReference>
<evidence type="ECO:0000256" key="3">
    <source>
        <dbReference type="ARBA" id="ARBA00022670"/>
    </source>
</evidence>
<evidence type="ECO:0000256" key="6">
    <source>
        <dbReference type="ARBA" id="ARBA00022824"/>
    </source>
</evidence>
<feature type="domain" description="CAAX prenyl protease 2/Lysostaphin resistance protein A-like" evidence="13">
    <location>
        <begin position="227"/>
        <end position="338"/>
    </location>
</feature>
<organism evidence="14 15">
    <name type="scientific">Macrolepiota fuliginosa MF-IS2</name>
    <dbReference type="NCBI Taxonomy" id="1400762"/>
    <lineage>
        <taxon>Eukaryota</taxon>
        <taxon>Fungi</taxon>
        <taxon>Dikarya</taxon>
        <taxon>Basidiomycota</taxon>
        <taxon>Agaricomycotina</taxon>
        <taxon>Agaricomycetes</taxon>
        <taxon>Agaricomycetidae</taxon>
        <taxon>Agaricales</taxon>
        <taxon>Agaricineae</taxon>
        <taxon>Agaricaceae</taxon>
        <taxon>Macrolepiota</taxon>
    </lineage>
</organism>
<keyword evidence="8 12" id="KW-0472">Membrane</keyword>
<dbReference type="GO" id="GO:0005789">
    <property type="term" value="C:endoplasmic reticulum membrane"/>
    <property type="evidence" value="ECO:0007669"/>
    <property type="project" value="UniProtKB-SubCell"/>
</dbReference>
<evidence type="ECO:0000313" key="15">
    <source>
        <dbReference type="Proteomes" id="UP000807342"/>
    </source>
</evidence>
<proteinExistence type="inferred from homology"/>
<feature type="transmembrane region" description="Helical" evidence="12">
    <location>
        <begin position="325"/>
        <end position="345"/>
    </location>
</feature>
<dbReference type="PANTHER" id="PTHR13046:SF0">
    <property type="entry name" value="CAAX PRENYL PROTEASE 2"/>
    <property type="match status" value="1"/>
</dbReference>
<keyword evidence="3" id="KW-0645">Protease</keyword>
<comment type="catalytic activity">
    <reaction evidence="9">
        <text>Hydrolyzes the peptide bond -P2-(S-farnesyl or geranylgeranyl)C-P1'-P2'-P3'-COOH where P1' and P2' are amino acids with aliphatic sidechains and P3' is any C-terminal residue.</text>
        <dbReference type="EC" id="3.4.26.1"/>
    </reaction>
</comment>
<feature type="compositionally biased region" description="Low complexity" evidence="11">
    <location>
        <begin position="88"/>
        <end position="106"/>
    </location>
</feature>
<comment type="caution">
    <text evidence="14">The sequence shown here is derived from an EMBL/GenBank/DDBJ whole genome shotgun (WGS) entry which is preliminary data.</text>
</comment>
<evidence type="ECO:0000256" key="9">
    <source>
        <dbReference type="ARBA" id="ARBA00047280"/>
    </source>
</evidence>
<evidence type="ECO:0000256" key="11">
    <source>
        <dbReference type="SAM" id="MobiDB-lite"/>
    </source>
</evidence>
<keyword evidence="5" id="KW-0378">Hydrolase</keyword>
<evidence type="ECO:0000256" key="10">
    <source>
        <dbReference type="ARBA" id="ARBA00049729"/>
    </source>
</evidence>
<dbReference type="EC" id="3.4.26.1" evidence="10"/>
<feature type="region of interest" description="Disordered" evidence="11">
    <location>
        <begin position="42"/>
        <end position="114"/>
    </location>
</feature>
<dbReference type="AlphaFoldDB" id="A0A9P5XAG5"/>
<dbReference type="GO" id="GO:0071586">
    <property type="term" value="P:CAAX-box protein processing"/>
    <property type="evidence" value="ECO:0007669"/>
    <property type="project" value="InterPro"/>
</dbReference>
<evidence type="ECO:0000256" key="8">
    <source>
        <dbReference type="ARBA" id="ARBA00023136"/>
    </source>
</evidence>
<accession>A0A9P5XAG5</accession>
<keyword evidence="6" id="KW-0256">Endoplasmic reticulum</keyword>
<evidence type="ECO:0000256" key="12">
    <source>
        <dbReference type="SAM" id="Phobius"/>
    </source>
</evidence>
<name>A0A9P5XAG5_9AGAR</name>
<evidence type="ECO:0000256" key="5">
    <source>
        <dbReference type="ARBA" id="ARBA00022801"/>
    </source>
</evidence>
<dbReference type="Proteomes" id="UP000807342">
    <property type="component" value="Unassembled WGS sequence"/>
</dbReference>
<keyword evidence="4 12" id="KW-0812">Transmembrane</keyword>
<feature type="compositionally biased region" description="Polar residues" evidence="11">
    <location>
        <begin position="64"/>
        <end position="74"/>
    </location>
</feature>
<dbReference type="InterPro" id="IPR039731">
    <property type="entry name" value="Rce1"/>
</dbReference>
<evidence type="ECO:0000259" key="13">
    <source>
        <dbReference type="Pfam" id="PF02517"/>
    </source>
</evidence>
<gene>
    <name evidence="14" type="ORF">P691DRAFT_804026</name>
</gene>
<feature type="transmembrane region" description="Helical" evidence="12">
    <location>
        <begin position="357"/>
        <end position="377"/>
    </location>
</feature>
<comment type="similarity">
    <text evidence="2">Belongs to the peptidase U48 family.</text>
</comment>
<keyword evidence="15" id="KW-1185">Reference proteome</keyword>
<comment type="subcellular location">
    <subcellularLocation>
        <location evidence="1">Endoplasmic reticulum membrane</location>
        <topology evidence="1">Multi-pass membrane protein</topology>
    </subcellularLocation>
</comment>
<dbReference type="Pfam" id="PF02517">
    <property type="entry name" value="Rce1-like"/>
    <property type="match status" value="1"/>
</dbReference>
<feature type="transmembrane region" description="Helical" evidence="12">
    <location>
        <begin position="124"/>
        <end position="144"/>
    </location>
</feature>